<sequence length="646" mass="74605">MRHMGQFFFDGGDQYIVVHTQPDQDCMIPKYLYHYMFDLKVTDPRIHVRFVIPGERYTLQPGESGFVWHMDTGRDFILSRGNCDHHSNRDYVLYPNLTDGRVISERTEVKMPFPFDSTAHIMYELGIKGTDKDTPAIRALIHFNRHADTGGRYGRLPQVVFDDVDVANACLAPVVNGLGRFMVENHGPSFFGKLFKSFPSHMSDNEKMLFSHFYIDAFVKSYKDEPVDGLAELRPLISDQVDDCLPESLAVDCDSNEVDTVGERVDILNGFGFYDRSESVVAKSYADCCLKDDFEFCHDVMIVLPEIPSLSECFSVALIKRIAEKYPHLRFHYRFMVENEDGSFDAYDEEVSDGNLVIQLNVGGIFDPANFNFDESAADFPYRSLAEALYDWFFIPHFTPVFIKNSIKWITFHSQMIQGAITPRLSQQRFAQVEDLYRQLVNLHGPMVMFALNHYAPVYMEPAYESMLQSVTDGGNHLLDDRIFTELTVRMIIYYFDDMTLMSQIKGFIKEQHRSFISDDINVLIVPASSFETKRIRQIANRRPYNNNFDVMVVEYQNQTDDTRFGITILNNGKIYQGTQAIYDEIHRRDPSLQRSFMHPEHFVIYLKDETILSLDDLVQITVENLRFKEYREGQAPFGVDVAEAA</sequence>
<dbReference type="EMBL" id="PFAP01000035">
    <property type="protein sequence ID" value="PIR93788.1"/>
    <property type="molecule type" value="Genomic_DNA"/>
</dbReference>
<dbReference type="AlphaFoldDB" id="A0A2H0V416"/>
<proteinExistence type="predicted"/>
<accession>A0A2H0V416</accession>
<protein>
    <submittedName>
        <fullName evidence="1">Uncharacterized protein</fullName>
    </submittedName>
</protein>
<organism evidence="1 2">
    <name type="scientific">Candidatus Falkowbacteria bacterium CG10_big_fil_rev_8_21_14_0_10_39_11</name>
    <dbReference type="NCBI Taxonomy" id="1974565"/>
    <lineage>
        <taxon>Bacteria</taxon>
        <taxon>Candidatus Falkowiibacteriota</taxon>
    </lineage>
</organism>
<gene>
    <name evidence="1" type="ORF">COT97_04495</name>
</gene>
<evidence type="ECO:0000313" key="1">
    <source>
        <dbReference type="EMBL" id="PIR93788.1"/>
    </source>
</evidence>
<comment type="caution">
    <text evidence="1">The sequence shown here is derived from an EMBL/GenBank/DDBJ whole genome shotgun (WGS) entry which is preliminary data.</text>
</comment>
<reference evidence="2" key="1">
    <citation type="submission" date="2017-09" db="EMBL/GenBank/DDBJ databases">
        <title>Depth-based differentiation of microbial function through sediment-hosted aquifers and enrichment of novel symbionts in the deep terrestrial subsurface.</title>
        <authorList>
            <person name="Probst A.J."/>
            <person name="Ladd B."/>
            <person name="Jarett J.K."/>
            <person name="Geller-Mcgrath D.E."/>
            <person name="Sieber C.M.K."/>
            <person name="Emerson J.B."/>
            <person name="Anantharaman K."/>
            <person name="Thomas B.C."/>
            <person name="Malmstrom R."/>
            <person name="Stieglmeier M."/>
            <person name="Klingl A."/>
            <person name="Woyke T."/>
            <person name="Ryan C.M."/>
            <person name="Banfield J.F."/>
        </authorList>
    </citation>
    <scope>NUCLEOTIDE SEQUENCE [LARGE SCALE GENOMIC DNA]</scope>
</reference>
<dbReference type="Proteomes" id="UP000229901">
    <property type="component" value="Unassembled WGS sequence"/>
</dbReference>
<evidence type="ECO:0000313" key="2">
    <source>
        <dbReference type="Proteomes" id="UP000229901"/>
    </source>
</evidence>
<name>A0A2H0V416_9BACT</name>